<feature type="domain" description="Smr" evidence="2">
    <location>
        <begin position="406"/>
        <end position="480"/>
    </location>
</feature>
<dbReference type="InterPro" id="IPR036063">
    <property type="entry name" value="Smr_dom_sf"/>
</dbReference>
<evidence type="ECO:0000313" key="4">
    <source>
        <dbReference type="Proteomes" id="UP001152484"/>
    </source>
</evidence>
<dbReference type="AlphaFoldDB" id="A0A9P0YRX5"/>
<comment type="caution">
    <text evidence="3">The sequence shown here is derived from an EMBL/GenBank/DDBJ whole genome shotgun (WGS) entry which is preliminary data.</text>
</comment>
<dbReference type="PANTHER" id="PTHR47676:SF1">
    <property type="entry name" value="SMR DOMAIN-CONTAINING PROTEIN"/>
    <property type="match status" value="1"/>
</dbReference>
<name>A0A9P0YRX5_CUSEU</name>
<dbReference type="InterPro" id="IPR002625">
    <property type="entry name" value="Smr_dom"/>
</dbReference>
<dbReference type="EMBL" id="CAMAPE010000008">
    <property type="protein sequence ID" value="CAH9073261.1"/>
    <property type="molecule type" value="Genomic_DNA"/>
</dbReference>
<gene>
    <name evidence="3" type="ORF">CEURO_LOCUS4738</name>
</gene>
<feature type="compositionally biased region" description="Low complexity" evidence="1">
    <location>
        <begin position="17"/>
        <end position="29"/>
    </location>
</feature>
<evidence type="ECO:0000259" key="2">
    <source>
        <dbReference type="PROSITE" id="PS50828"/>
    </source>
</evidence>
<accession>A0A9P0YRX5</accession>
<dbReference type="Gene3D" id="3.30.1370.110">
    <property type="match status" value="1"/>
</dbReference>
<feature type="region of interest" description="Disordered" evidence="1">
    <location>
        <begin position="1"/>
        <end position="37"/>
    </location>
</feature>
<dbReference type="Proteomes" id="UP001152484">
    <property type="component" value="Unassembled WGS sequence"/>
</dbReference>
<dbReference type="SUPFAM" id="SSF160443">
    <property type="entry name" value="SMR domain-like"/>
    <property type="match status" value="1"/>
</dbReference>
<dbReference type="InterPro" id="IPR013899">
    <property type="entry name" value="DUF1771"/>
</dbReference>
<dbReference type="PROSITE" id="PS50828">
    <property type="entry name" value="SMR"/>
    <property type="match status" value="1"/>
</dbReference>
<dbReference type="SMART" id="SM01162">
    <property type="entry name" value="DUF1771"/>
    <property type="match status" value="1"/>
</dbReference>
<proteinExistence type="predicted"/>
<dbReference type="OrthoDB" id="3231855at2759"/>
<reference evidence="3" key="1">
    <citation type="submission" date="2022-07" db="EMBL/GenBank/DDBJ databases">
        <authorList>
            <person name="Macas J."/>
            <person name="Novak P."/>
            <person name="Neumann P."/>
        </authorList>
    </citation>
    <scope>NUCLEOTIDE SEQUENCE</scope>
</reference>
<dbReference type="Pfam" id="PF08590">
    <property type="entry name" value="DUF1771"/>
    <property type="match status" value="1"/>
</dbReference>
<evidence type="ECO:0000256" key="1">
    <source>
        <dbReference type="SAM" id="MobiDB-lite"/>
    </source>
</evidence>
<dbReference type="InterPro" id="IPR055319">
    <property type="entry name" value="At5g58720-like"/>
</dbReference>
<organism evidence="3 4">
    <name type="scientific">Cuscuta europaea</name>
    <name type="common">European dodder</name>
    <dbReference type="NCBI Taxonomy" id="41803"/>
    <lineage>
        <taxon>Eukaryota</taxon>
        <taxon>Viridiplantae</taxon>
        <taxon>Streptophyta</taxon>
        <taxon>Embryophyta</taxon>
        <taxon>Tracheophyta</taxon>
        <taxon>Spermatophyta</taxon>
        <taxon>Magnoliopsida</taxon>
        <taxon>eudicotyledons</taxon>
        <taxon>Gunneridae</taxon>
        <taxon>Pentapetalae</taxon>
        <taxon>asterids</taxon>
        <taxon>lamiids</taxon>
        <taxon>Solanales</taxon>
        <taxon>Convolvulaceae</taxon>
        <taxon>Cuscuteae</taxon>
        <taxon>Cuscuta</taxon>
        <taxon>Cuscuta subgen. Cuscuta</taxon>
    </lineage>
</organism>
<dbReference type="PANTHER" id="PTHR47676">
    <property type="entry name" value="OS01G0225100 PROTEIN"/>
    <property type="match status" value="1"/>
</dbReference>
<keyword evidence="4" id="KW-1185">Reference proteome</keyword>
<feature type="compositionally biased region" description="Basic residues" evidence="1">
    <location>
        <begin position="1"/>
        <end position="15"/>
    </location>
</feature>
<dbReference type="SMART" id="SM00463">
    <property type="entry name" value="SMR"/>
    <property type="match status" value="1"/>
</dbReference>
<protein>
    <recommendedName>
        <fullName evidence="2">Smr domain-containing protein</fullName>
    </recommendedName>
</protein>
<evidence type="ECO:0000313" key="3">
    <source>
        <dbReference type="EMBL" id="CAH9073261.1"/>
    </source>
</evidence>
<sequence length="495" mass="54744">MQHQKKKKKRSKAPKTGRSGRASSSSSSAGDKKHDEQKAVDALLVASIPVQANVELNNDGEVIGDLDEISEERSTTSSCFSREAGSSSCTSSSEVILEDHCLESFHGARQKCKMRKDVASAGTVSTLLGKDYVMSVPKKNSLRMKGSNGDFFTKEDAEQFLCSMLGGECELSFPLVRDVLCQCGYDVDKALNVLLELSASPCDQVEKITVDTSLLAESSENLTDKTSDTASLSSKGDFQGSMWNAGNSCWNQFKFSADINKPSSPAPKNLESQFSEEVLKSLFNMPTPKNAEREPNTLNWKNVVTKMASFRPKHEPHPSKSVTDHYDHARENAYHRFRESSKCHRESMKLCYEKAASASINGNRQYAAYLSEQGNTHNTKAREADKKASLDVFEARNKSIENMITIDLHGQHVKQAMKYLKLHLLFGGYVRSVKSFRVITGCGSSGVGKSKLKNSVINLLEKEGIEWREENRGALLIKLHGETNFSFIDSDSDSD</sequence>